<dbReference type="SMART" id="SM00382">
    <property type="entry name" value="AAA"/>
    <property type="match status" value="1"/>
</dbReference>
<evidence type="ECO:0000313" key="8">
    <source>
        <dbReference type="EMBL" id="AJB42226.1"/>
    </source>
</evidence>
<dbReference type="GeneID" id="25406588"/>
<dbReference type="SUPFAM" id="SSF50331">
    <property type="entry name" value="MOP-like"/>
    <property type="match status" value="1"/>
</dbReference>
<dbReference type="PROSITE" id="PS00211">
    <property type="entry name" value="ABC_TRANSPORTER_1"/>
    <property type="match status" value="1"/>
</dbReference>
<dbReference type="STRING" id="697581.TCARB_1178"/>
<dbReference type="Gene3D" id="2.40.50.140">
    <property type="entry name" value="Nucleic acid-binding proteins"/>
    <property type="match status" value="1"/>
</dbReference>
<dbReference type="Pfam" id="PF08402">
    <property type="entry name" value="TOBE_2"/>
    <property type="match status" value="1"/>
</dbReference>
<keyword evidence="3" id="KW-0547">Nucleotide-binding</keyword>
<dbReference type="InterPro" id="IPR027417">
    <property type="entry name" value="P-loop_NTPase"/>
</dbReference>
<evidence type="ECO:0000313" key="9">
    <source>
        <dbReference type="Proteomes" id="UP000266720"/>
    </source>
</evidence>
<gene>
    <name evidence="8" type="ORF">TCARB_1178</name>
</gene>
<evidence type="ECO:0000256" key="1">
    <source>
        <dbReference type="ARBA" id="ARBA00022448"/>
    </source>
</evidence>
<keyword evidence="6" id="KW-0472">Membrane</keyword>
<dbReference type="Gene3D" id="2.40.50.100">
    <property type="match status" value="1"/>
</dbReference>
<dbReference type="RefSeq" id="WP_020961794.1">
    <property type="nucleotide sequence ID" value="NZ_CP007493.1"/>
</dbReference>
<organism evidence="8 9">
    <name type="scientific">Thermofilum adornatum 1505</name>
    <dbReference type="NCBI Taxonomy" id="697581"/>
    <lineage>
        <taxon>Archaea</taxon>
        <taxon>Thermoproteota</taxon>
        <taxon>Thermoprotei</taxon>
        <taxon>Thermofilales</taxon>
        <taxon>Thermofilaceae</taxon>
        <taxon>Thermofilum</taxon>
    </lineage>
</organism>
<evidence type="ECO:0000256" key="3">
    <source>
        <dbReference type="ARBA" id="ARBA00022741"/>
    </source>
</evidence>
<evidence type="ECO:0000256" key="2">
    <source>
        <dbReference type="ARBA" id="ARBA00022475"/>
    </source>
</evidence>
<evidence type="ECO:0000256" key="5">
    <source>
        <dbReference type="ARBA" id="ARBA00022967"/>
    </source>
</evidence>
<keyword evidence="5" id="KW-1278">Translocase</keyword>
<keyword evidence="2" id="KW-1003">Cell membrane</keyword>
<keyword evidence="1" id="KW-0813">Transport</keyword>
<dbReference type="PANTHER" id="PTHR43875:SF15">
    <property type="entry name" value="TREHALOSE IMPORT ATP-BINDING PROTEIN SUGC"/>
    <property type="match status" value="1"/>
</dbReference>
<evidence type="ECO:0000256" key="4">
    <source>
        <dbReference type="ARBA" id="ARBA00022840"/>
    </source>
</evidence>
<dbReference type="GO" id="GO:0022857">
    <property type="term" value="F:transmembrane transporter activity"/>
    <property type="evidence" value="ECO:0007669"/>
    <property type="project" value="InterPro"/>
</dbReference>
<dbReference type="GO" id="GO:0005524">
    <property type="term" value="F:ATP binding"/>
    <property type="evidence" value="ECO:0007669"/>
    <property type="project" value="UniProtKB-KW"/>
</dbReference>
<sequence>MVKIELVDVYKGYYGGKVVAAEIPYLEIRDREFFGLLGPSGSGKTTTLRIIAGLTMPDRGKVLIDGEDITYVPPEKRGLGMVFQSWALFPHLTVYENIAFGLRLKKVPDDEISRKVKWAAELLRIEELLDRYPYQLSGGQQQRVAVARAIVVEPRALLFDEPLSNLDAKLREQVRFELSRLQKELGITSIYVTHDQAEALVMCDRIAVMNKGRIEQLGTPEEIYSSPATPFVAEFMGVTTLIPGNIIEVLNPSAGIVRVQIENSDITLVARTRVEKASLGNPVLLAVRPELVELASGGEQTNVVEAKILASSYLGDHMEYILGLGEYQTRLRTSTSIRLQPGEKVRITLDAKRLFAVPRQ</sequence>
<dbReference type="Proteomes" id="UP000266720">
    <property type="component" value="Chromosome"/>
</dbReference>
<proteinExistence type="predicted"/>
<name>A0A3G1A5W3_9CREN</name>
<evidence type="ECO:0000256" key="6">
    <source>
        <dbReference type="ARBA" id="ARBA00023136"/>
    </source>
</evidence>
<dbReference type="KEGG" id="tcb:TCARB_1178"/>
<dbReference type="InterPro" id="IPR003593">
    <property type="entry name" value="AAA+_ATPase"/>
</dbReference>
<dbReference type="Pfam" id="PF00005">
    <property type="entry name" value="ABC_tran"/>
    <property type="match status" value="1"/>
</dbReference>
<dbReference type="InterPro" id="IPR003439">
    <property type="entry name" value="ABC_transporter-like_ATP-bd"/>
</dbReference>
<dbReference type="InterPro" id="IPR047641">
    <property type="entry name" value="ABC_transpr_MalK/UgpC-like"/>
</dbReference>
<dbReference type="AlphaFoldDB" id="A0A3G1A5W3"/>
<dbReference type="Gene3D" id="3.40.50.300">
    <property type="entry name" value="P-loop containing nucleotide triphosphate hydrolases"/>
    <property type="match status" value="1"/>
</dbReference>
<dbReference type="GO" id="GO:0016887">
    <property type="term" value="F:ATP hydrolysis activity"/>
    <property type="evidence" value="ECO:0007669"/>
    <property type="project" value="InterPro"/>
</dbReference>
<keyword evidence="4" id="KW-0067">ATP-binding</keyword>
<dbReference type="InterPro" id="IPR008995">
    <property type="entry name" value="Mo/tungstate-bd_C_term_dom"/>
</dbReference>
<reference evidence="9" key="1">
    <citation type="book" date="2010" name="EXTREMOPHILES" publisher="0:0-0">
        <title>Complete genome sequences of ten hyperthermophilic archaea reveal their metabolic capabilities and possible ecological roles.</title>
        <editorList>
            <person name="?"/>
        </editorList>
        <authorList>
            <person name="Ravin N.V."/>
            <person name="Mardanov A.V."/>
            <person name="Bonch-Osmolovskaya E.A."/>
            <person name="Skryabin K.G."/>
        </authorList>
    </citation>
    <scope>NUCLEOTIDE SEQUENCE [LARGE SCALE GENOMIC DNA]</scope>
    <source>
        <strain evidence="9">1505</strain>
    </source>
</reference>
<dbReference type="InterPro" id="IPR013611">
    <property type="entry name" value="Transp-assoc_OB_typ2"/>
</dbReference>
<evidence type="ECO:0000259" key="7">
    <source>
        <dbReference type="PROSITE" id="PS50893"/>
    </source>
</evidence>
<accession>A0A3G1A5W3</accession>
<dbReference type="FunFam" id="3.40.50.300:FF:000042">
    <property type="entry name" value="Maltose/maltodextrin ABC transporter, ATP-binding protein"/>
    <property type="match status" value="1"/>
</dbReference>
<dbReference type="InterPro" id="IPR012340">
    <property type="entry name" value="NA-bd_OB-fold"/>
</dbReference>
<dbReference type="PANTHER" id="PTHR43875">
    <property type="entry name" value="MALTODEXTRIN IMPORT ATP-BINDING PROTEIN MSMX"/>
    <property type="match status" value="1"/>
</dbReference>
<dbReference type="GeneID" id="16572746"/>
<dbReference type="GO" id="GO:0055052">
    <property type="term" value="C:ATP-binding cassette (ABC) transporter complex, substrate-binding subunit-containing"/>
    <property type="evidence" value="ECO:0007669"/>
    <property type="project" value="TreeGrafter"/>
</dbReference>
<dbReference type="InterPro" id="IPR017871">
    <property type="entry name" value="ABC_transporter-like_CS"/>
</dbReference>
<feature type="domain" description="ABC transporter" evidence="7">
    <location>
        <begin position="4"/>
        <end position="236"/>
    </location>
</feature>
<protein>
    <submittedName>
        <fullName evidence="8">ABC transporter-like protein</fullName>
    </submittedName>
</protein>
<dbReference type="PROSITE" id="PS50893">
    <property type="entry name" value="ABC_TRANSPORTER_2"/>
    <property type="match status" value="1"/>
</dbReference>
<dbReference type="SUPFAM" id="SSF52540">
    <property type="entry name" value="P-loop containing nucleoside triphosphate hydrolases"/>
    <property type="match status" value="1"/>
</dbReference>
<dbReference type="EMBL" id="CP007493">
    <property type="protein sequence ID" value="AJB42226.1"/>
    <property type="molecule type" value="Genomic_DNA"/>
</dbReference>